<dbReference type="Proteomes" id="UP001172778">
    <property type="component" value="Unassembled WGS sequence"/>
</dbReference>
<dbReference type="RefSeq" id="WP_284099927.1">
    <property type="nucleotide sequence ID" value="NZ_JARRAF010000005.1"/>
</dbReference>
<name>A0ABT7DU78_9NEIS</name>
<keyword evidence="2" id="KW-0808">Transferase</keyword>
<dbReference type="SUPFAM" id="SSF55729">
    <property type="entry name" value="Acyl-CoA N-acyltransferases (Nat)"/>
    <property type="match status" value="1"/>
</dbReference>
<reference evidence="2" key="1">
    <citation type="submission" date="2023-03" db="EMBL/GenBank/DDBJ databases">
        <title>Chitinimonas shenzhenensis gen. nov., sp. nov., a novel member of family Burkholderiaceae isolated from activated sludge collected in Shen Zhen, China.</title>
        <authorList>
            <person name="Wang X."/>
        </authorList>
    </citation>
    <scope>NUCLEOTIDE SEQUENCE</scope>
    <source>
        <strain evidence="2">DQS-5</strain>
    </source>
</reference>
<protein>
    <submittedName>
        <fullName evidence="2">GNAT family protein</fullName>
        <ecNumber evidence="2">2.-.-.-</ecNumber>
    </submittedName>
</protein>
<dbReference type="PANTHER" id="PTHR43441:SF10">
    <property type="entry name" value="ACETYLTRANSFERASE"/>
    <property type="match status" value="1"/>
</dbReference>
<dbReference type="PANTHER" id="PTHR43441">
    <property type="entry name" value="RIBOSOMAL-PROTEIN-SERINE ACETYLTRANSFERASE"/>
    <property type="match status" value="1"/>
</dbReference>
<dbReference type="InterPro" id="IPR000182">
    <property type="entry name" value="GNAT_dom"/>
</dbReference>
<keyword evidence="3" id="KW-1185">Reference proteome</keyword>
<evidence type="ECO:0000313" key="2">
    <source>
        <dbReference type="EMBL" id="MDK2123628.1"/>
    </source>
</evidence>
<sequence>MTSLQPDYHADDGVIRIRPFRAEDVDGFFEAASESIDTLSQWLPWATPAYSRSDAEYWVASRIVCWRENKGEQSFIIEDFTDGRILGCIGLAARMTPVTSCGNIGYWLRNSATGRGTMARAVRLVIAYGFTKLPIHRVEISADVRNFASRRTAERAGLNFECICAAGLMWQGQPVDCAAYSLTRQQWQTLVAQT</sequence>
<comment type="caution">
    <text evidence="2">The sequence shown here is derived from an EMBL/GenBank/DDBJ whole genome shotgun (WGS) entry which is preliminary data.</text>
</comment>
<feature type="domain" description="N-acetyltransferase" evidence="1">
    <location>
        <begin position="15"/>
        <end position="187"/>
    </location>
</feature>
<gene>
    <name evidence="2" type="ORF">PZA18_06150</name>
</gene>
<evidence type="ECO:0000313" key="3">
    <source>
        <dbReference type="Proteomes" id="UP001172778"/>
    </source>
</evidence>
<organism evidence="2 3">
    <name type="scientific">Parachitinimonas caeni</name>
    <dbReference type="NCBI Taxonomy" id="3031301"/>
    <lineage>
        <taxon>Bacteria</taxon>
        <taxon>Pseudomonadati</taxon>
        <taxon>Pseudomonadota</taxon>
        <taxon>Betaproteobacteria</taxon>
        <taxon>Neisseriales</taxon>
        <taxon>Chitinibacteraceae</taxon>
        <taxon>Parachitinimonas</taxon>
    </lineage>
</organism>
<evidence type="ECO:0000259" key="1">
    <source>
        <dbReference type="PROSITE" id="PS51186"/>
    </source>
</evidence>
<accession>A0ABT7DU78</accession>
<dbReference type="Pfam" id="PF13302">
    <property type="entry name" value="Acetyltransf_3"/>
    <property type="match status" value="1"/>
</dbReference>
<dbReference type="PROSITE" id="PS51186">
    <property type="entry name" value="GNAT"/>
    <property type="match status" value="1"/>
</dbReference>
<dbReference type="EC" id="2.-.-.-" evidence="2"/>
<dbReference type="Gene3D" id="3.40.630.30">
    <property type="match status" value="1"/>
</dbReference>
<dbReference type="InterPro" id="IPR016181">
    <property type="entry name" value="Acyl_CoA_acyltransferase"/>
</dbReference>
<dbReference type="EMBL" id="JARRAF010000005">
    <property type="protein sequence ID" value="MDK2123628.1"/>
    <property type="molecule type" value="Genomic_DNA"/>
</dbReference>
<dbReference type="GO" id="GO:0016740">
    <property type="term" value="F:transferase activity"/>
    <property type="evidence" value="ECO:0007669"/>
    <property type="project" value="UniProtKB-KW"/>
</dbReference>
<proteinExistence type="predicted"/>
<dbReference type="InterPro" id="IPR051908">
    <property type="entry name" value="Ribosomal_N-acetyltransferase"/>
</dbReference>